<comment type="caution">
    <text evidence="1">The sequence shown here is derived from an EMBL/GenBank/DDBJ whole genome shotgun (WGS) entry which is preliminary data.</text>
</comment>
<accession>A0A507SXI0</accession>
<dbReference type="AlphaFoldDB" id="A0A507SXI0"/>
<keyword evidence="2" id="KW-1185">Reference proteome</keyword>
<proteinExistence type="predicted"/>
<dbReference type="Proteomes" id="UP000320801">
    <property type="component" value="Unassembled WGS sequence"/>
</dbReference>
<dbReference type="OrthoDB" id="396627at2"/>
<evidence type="ECO:0000313" key="2">
    <source>
        <dbReference type="Proteomes" id="UP000320801"/>
    </source>
</evidence>
<name>A0A507SXI0_9BACT</name>
<reference evidence="1 2" key="1">
    <citation type="submission" date="2019-03" db="EMBL/GenBank/DDBJ databases">
        <title>Characterization of a novel Mycoplasma cynos real-time PCR assay.</title>
        <authorList>
            <person name="Tallmadge R.L."/>
            <person name="Mitchell P.K."/>
            <person name="Goodman L."/>
        </authorList>
    </citation>
    <scope>NUCLEOTIDE SEQUENCE [LARGE SCALE GENOMIC DNA]</scope>
    <source>
        <strain evidence="1 2">1642</strain>
    </source>
</reference>
<organism evidence="1 2">
    <name type="scientific">Mycoplasmopsis mucosicanis</name>
    <dbReference type="NCBI Taxonomy" id="458208"/>
    <lineage>
        <taxon>Bacteria</taxon>
        <taxon>Bacillati</taxon>
        <taxon>Mycoplasmatota</taxon>
        <taxon>Mycoplasmoidales</taxon>
        <taxon>Metamycoplasmataceae</taxon>
        <taxon>Mycoplasmopsis</taxon>
    </lineage>
</organism>
<dbReference type="EMBL" id="SMDN01000004">
    <property type="protein sequence ID" value="TQC53953.1"/>
    <property type="molecule type" value="Genomic_DNA"/>
</dbReference>
<dbReference type="NCBIfam" id="NF045956">
    <property type="entry name" value="restrict_UpaP162"/>
    <property type="match status" value="1"/>
</dbReference>
<sequence length="235" mass="27916">MINWNDLKEIKYTLRTEIDNIFKVYNYLIEIRAEDINVLKSKDSCIRSSTAIGYVLEEFIYQKLKNVMNYSKSFEIFRNKSSTQSCSYDFLVSSKKYDLLVNVKTENRNSANNAIAAINQLYKDYSKHILLQKDFYYIILKIKYEIDTRSTNDNEIIYLDKVKITDFDIYSLEEISFDKGFTQDHRNWGKEYKPISGRLHISKKFYTDNKLSESDEISNKKTFTYLDNMIAHKIT</sequence>
<gene>
    <name evidence="1" type="ORF">E1I18_01310</name>
</gene>
<evidence type="ECO:0008006" key="3">
    <source>
        <dbReference type="Google" id="ProtNLM"/>
    </source>
</evidence>
<dbReference type="RefSeq" id="WP_141483808.1">
    <property type="nucleotide sequence ID" value="NZ_SMDN01000004.1"/>
</dbReference>
<evidence type="ECO:0000313" key="1">
    <source>
        <dbReference type="EMBL" id="TQC53953.1"/>
    </source>
</evidence>
<protein>
    <recommendedName>
        <fullName evidence="3">Restriction endonuclease</fullName>
    </recommendedName>
</protein>